<accession>A0A256EZG2</accession>
<dbReference type="Proteomes" id="UP000216478">
    <property type="component" value="Unassembled WGS sequence"/>
</dbReference>
<keyword evidence="3" id="KW-1185">Reference proteome</keyword>
<evidence type="ECO:0000313" key="3">
    <source>
        <dbReference type="Proteomes" id="UP000216478"/>
    </source>
</evidence>
<keyword evidence="1" id="KW-0472">Membrane</keyword>
<gene>
    <name evidence="2" type="ORF">CEV33_3587</name>
</gene>
<evidence type="ECO:0000313" key="2">
    <source>
        <dbReference type="EMBL" id="OYR07836.1"/>
    </source>
</evidence>
<proteinExistence type="predicted"/>
<comment type="caution">
    <text evidence="2">The sequence shown here is derived from an EMBL/GenBank/DDBJ whole genome shotgun (WGS) entry which is preliminary data.</text>
</comment>
<dbReference type="EMBL" id="NNRL01000168">
    <property type="protein sequence ID" value="OYR07836.1"/>
    <property type="molecule type" value="Genomic_DNA"/>
</dbReference>
<organism evidence="2 3">
    <name type="scientific">Brucella grignonensis</name>
    <dbReference type="NCBI Taxonomy" id="94627"/>
    <lineage>
        <taxon>Bacteria</taxon>
        <taxon>Pseudomonadati</taxon>
        <taxon>Pseudomonadota</taxon>
        <taxon>Alphaproteobacteria</taxon>
        <taxon>Hyphomicrobiales</taxon>
        <taxon>Brucellaceae</taxon>
        <taxon>Brucella/Ochrobactrum group</taxon>
        <taxon>Brucella</taxon>
    </lineage>
</organism>
<reference evidence="2 3" key="1">
    <citation type="submission" date="2017-07" db="EMBL/GenBank/DDBJ databases">
        <title>Phylogenetic study on the rhizospheric bacterium Ochrobactrum sp. A44.</title>
        <authorList>
            <person name="Krzyzanowska D.M."/>
            <person name="Ossowicki A."/>
            <person name="Rajewska M."/>
            <person name="Maciag T."/>
            <person name="Kaczynski Z."/>
            <person name="Czerwicka M."/>
            <person name="Jafra S."/>
        </authorList>
    </citation>
    <scope>NUCLEOTIDE SEQUENCE [LARGE SCALE GENOMIC DNA]</scope>
    <source>
        <strain evidence="2 3">OgA9a</strain>
    </source>
</reference>
<evidence type="ECO:0000256" key="1">
    <source>
        <dbReference type="SAM" id="Phobius"/>
    </source>
</evidence>
<feature type="transmembrane region" description="Helical" evidence="1">
    <location>
        <begin position="7"/>
        <end position="30"/>
    </location>
</feature>
<name>A0A256EZG2_9HYPH</name>
<protein>
    <submittedName>
        <fullName evidence="2">Uncharacterized protein</fullName>
    </submittedName>
</protein>
<keyword evidence="1" id="KW-0812">Transmembrane</keyword>
<keyword evidence="1" id="KW-1133">Transmembrane helix</keyword>
<dbReference type="AlphaFoldDB" id="A0A256EZG2"/>
<sequence length="48" mass="5387">MAVFSRVAYIFTGAIGNGLYSLFETVLYIWSDRHQWPFALARYGGGAL</sequence>
<dbReference type="RefSeq" id="WP_235818509.1">
    <property type="nucleotide sequence ID" value="NZ_JBHEER010000013.1"/>
</dbReference>